<dbReference type="Proteomes" id="UP000518266">
    <property type="component" value="Unassembled WGS sequence"/>
</dbReference>
<dbReference type="Pfam" id="PF23057">
    <property type="entry name" value="RBD_ZCCHC3_1st"/>
    <property type="match status" value="1"/>
</dbReference>
<dbReference type="InterPro" id="IPR042509">
    <property type="entry name" value="ZCCHC3"/>
</dbReference>
<dbReference type="OrthoDB" id="10064617at2759"/>
<gene>
    <name evidence="3" type="ORF">F7725_021537</name>
</gene>
<dbReference type="Gene3D" id="3.60.10.10">
    <property type="entry name" value="Endonuclease/exonuclease/phosphatase"/>
    <property type="match status" value="1"/>
</dbReference>
<dbReference type="GO" id="GO:0003690">
    <property type="term" value="F:double-stranded DNA binding"/>
    <property type="evidence" value="ECO:0007669"/>
    <property type="project" value="InterPro"/>
</dbReference>
<accession>A0A7J5ZFJ4</accession>
<evidence type="ECO:0000313" key="4">
    <source>
        <dbReference type="Proteomes" id="UP000518266"/>
    </source>
</evidence>
<keyword evidence="4" id="KW-1185">Reference proteome</keyword>
<evidence type="ECO:0000259" key="2">
    <source>
        <dbReference type="SMART" id="SM00343"/>
    </source>
</evidence>
<dbReference type="InterPro" id="IPR036691">
    <property type="entry name" value="Endo/exonu/phosph_ase_sf"/>
</dbReference>
<protein>
    <recommendedName>
        <fullName evidence="2">CCHC-type domain-containing protein</fullName>
    </recommendedName>
</protein>
<feature type="compositionally biased region" description="Basic and acidic residues" evidence="1">
    <location>
        <begin position="482"/>
        <end position="497"/>
    </location>
</feature>
<dbReference type="GO" id="GO:0003723">
    <property type="term" value="F:RNA binding"/>
    <property type="evidence" value="ECO:0007669"/>
    <property type="project" value="InterPro"/>
</dbReference>
<dbReference type="InterPro" id="IPR057811">
    <property type="entry name" value="RBD_ZCCHC3_2nd"/>
</dbReference>
<dbReference type="SMART" id="SM00343">
    <property type="entry name" value="ZnF_C2HC"/>
    <property type="match status" value="3"/>
</dbReference>
<name>A0A7J5ZFJ4_DISMA</name>
<dbReference type="Gene3D" id="4.10.60.10">
    <property type="entry name" value="Zinc finger, CCHC-type"/>
    <property type="match status" value="1"/>
</dbReference>
<dbReference type="Pfam" id="PF00098">
    <property type="entry name" value="zf-CCHC"/>
    <property type="match status" value="1"/>
</dbReference>
<feature type="region of interest" description="Disordered" evidence="1">
    <location>
        <begin position="383"/>
        <end position="406"/>
    </location>
</feature>
<evidence type="ECO:0000313" key="3">
    <source>
        <dbReference type="EMBL" id="KAF3859138.1"/>
    </source>
</evidence>
<feature type="domain" description="CCHC-type" evidence="2">
    <location>
        <begin position="299"/>
        <end position="315"/>
    </location>
</feature>
<dbReference type="Pfam" id="PF23058">
    <property type="entry name" value="RBD_ZCCHC3_2nd"/>
    <property type="match status" value="1"/>
</dbReference>
<dbReference type="InterPro" id="IPR036875">
    <property type="entry name" value="Znf_CCHC_sf"/>
</dbReference>
<dbReference type="InterPro" id="IPR057810">
    <property type="entry name" value="RBD_ZCCHC3_1st"/>
</dbReference>
<comment type="caution">
    <text evidence="3">The sequence shown here is derived from an EMBL/GenBank/DDBJ whole genome shotgun (WGS) entry which is preliminary data.</text>
</comment>
<dbReference type="SUPFAM" id="SSF57756">
    <property type="entry name" value="Retrovirus zinc finger-like domains"/>
    <property type="match status" value="1"/>
</dbReference>
<proteinExistence type="predicted"/>
<feature type="domain" description="CCHC-type" evidence="2">
    <location>
        <begin position="281"/>
        <end position="297"/>
    </location>
</feature>
<feature type="region of interest" description="Disordered" evidence="1">
    <location>
        <begin position="425"/>
        <end position="445"/>
    </location>
</feature>
<dbReference type="GO" id="GO:0008270">
    <property type="term" value="F:zinc ion binding"/>
    <property type="evidence" value="ECO:0007669"/>
    <property type="project" value="InterPro"/>
</dbReference>
<reference evidence="3 4" key="1">
    <citation type="submission" date="2020-03" db="EMBL/GenBank/DDBJ databases">
        <title>Dissostichus mawsoni Genome sequencing and assembly.</title>
        <authorList>
            <person name="Park H."/>
        </authorList>
    </citation>
    <scope>NUCLEOTIDE SEQUENCE [LARGE SCALE GENOMIC DNA]</scope>
    <source>
        <strain evidence="3">DM0001</strain>
        <tissue evidence="3">Muscle</tissue>
    </source>
</reference>
<dbReference type="SUPFAM" id="SSF56219">
    <property type="entry name" value="DNase I-like"/>
    <property type="match status" value="1"/>
</dbReference>
<feature type="domain" description="CCHC-type" evidence="2">
    <location>
        <begin position="318"/>
        <end position="334"/>
    </location>
</feature>
<dbReference type="EMBL" id="JAAKFY010000003">
    <property type="protein sequence ID" value="KAF3859138.1"/>
    <property type="molecule type" value="Genomic_DNA"/>
</dbReference>
<feature type="region of interest" description="Disordered" evidence="1">
    <location>
        <begin position="352"/>
        <end position="371"/>
    </location>
</feature>
<dbReference type="GO" id="GO:0002218">
    <property type="term" value="P:activation of innate immune response"/>
    <property type="evidence" value="ECO:0007669"/>
    <property type="project" value="InterPro"/>
</dbReference>
<sequence>MVSFTCLAAVSTSPYCPKNSASALSVTKGLNMWTVIVLKFVDGIDLQLELLLDDFPAEPRPRQDIFLRHNCLEAQPHPFPQLRKSCARAAQELRKSCARAAQELRKSCARAAQELRKSCARAAQELRKSCVSMPKNPAERAGFASNHLEYIFAYPGKKIFEVIFTTSQHFQNCLERFEKKKTSVSCLDKISMTPLAERDLKTVYVVIFPEKVRNQDVWTWMTRHCEVQNAIEVMDIDGIKTGSRRFQVRLQRQDGVLRHIPNTIQLGAFRGSVFYYGQPKECRKCGSLDHLAADCSRNICRICKATDHTSANCPTPVKCNLCSSENHRFKDCPHAYSNRVKHSPFEILEAREEERATDEPELSQASCSGTNQEPIIKVSQQQIEEPIQDQEKETSEGESIIDWSADTVDDLKDTTYIPLPMAHATVQKADPLPNHHPGTRKERIPGTLQEAENTLEAIMANITTPPPQGKQVLREDTLIQHRQIKDARDSPSRKRLQESPQSDTYRAKNANLPGYTWSNGKTHSRIDFLLTSKGLQVINASVKPVFFSDHAKIDCLFDFKEKVIRGRGSWKMNTSLLENPSIFLFDSVGDWWEEFKVRTKSFFIEEGKKEAKKKRYKF</sequence>
<feature type="region of interest" description="Disordered" evidence="1">
    <location>
        <begin position="482"/>
        <end position="510"/>
    </location>
</feature>
<evidence type="ECO:0000256" key="1">
    <source>
        <dbReference type="SAM" id="MobiDB-lite"/>
    </source>
</evidence>
<dbReference type="PANTHER" id="PTHR22639:SF3">
    <property type="entry name" value="ZINC FINGER CCHC DOMAIN-CONTAINING PROTEIN 3"/>
    <property type="match status" value="1"/>
</dbReference>
<organism evidence="3 4">
    <name type="scientific">Dissostichus mawsoni</name>
    <name type="common">Antarctic cod</name>
    <dbReference type="NCBI Taxonomy" id="36200"/>
    <lineage>
        <taxon>Eukaryota</taxon>
        <taxon>Metazoa</taxon>
        <taxon>Chordata</taxon>
        <taxon>Craniata</taxon>
        <taxon>Vertebrata</taxon>
        <taxon>Euteleostomi</taxon>
        <taxon>Actinopterygii</taxon>
        <taxon>Neopterygii</taxon>
        <taxon>Teleostei</taxon>
        <taxon>Neoteleostei</taxon>
        <taxon>Acanthomorphata</taxon>
        <taxon>Eupercaria</taxon>
        <taxon>Perciformes</taxon>
        <taxon>Notothenioidei</taxon>
        <taxon>Nototheniidae</taxon>
        <taxon>Dissostichus</taxon>
    </lineage>
</organism>
<dbReference type="PANTHER" id="PTHR22639">
    <property type="entry name" value="GAG-RELATED PROTEIN"/>
    <property type="match status" value="1"/>
</dbReference>
<dbReference type="InterPro" id="IPR001878">
    <property type="entry name" value="Znf_CCHC"/>
</dbReference>
<dbReference type="AlphaFoldDB" id="A0A7J5ZFJ4"/>